<dbReference type="InterPro" id="IPR011042">
    <property type="entry name" value="6-blade_b-propeller_TolB-like"/>
</dbReference>
<dbReference type="InterPro" id="IPR018119">
    <property type="entry name" value="Strictosidine_synth_cons-reg"/>
</dbReference>
<organism evidence="5 6">
    <name type="scientific">Plakobranchus ocellatus</name>
    <dbReference type="NCBI Taxonomy" id="259542"/>
    <lineage>
        <taxon>Eukaryota</taxon>
        <taxon>Metazoa</taxon>
        <taxon>Spiralia</taxon>
        <taxon>Lophotrochozoa</taxon>
        <taxon>Mollusca</taxon>
        <taxon>Gastropoda</taxon>
        <taxon>Heterobranchia</taxon>
        <taxon>Euthyneura</taxon>
        <taxon>Panpulmonata</taxon>
        <taxon>Sacoglossa</taxon>
        <taxon>Placobranchoidea</taxon>
        <taxon>Plakobranchidae</taxon>
        <taxon>Plakobranchus</taxon>
    </lineage>
</organism>
<dbReference type="GO" id="GO:0012505">
    <property type="term" value="C:endomembrane system"/>
    <property type="evidence" value="ECO:0007669"/>
    <property type="project" value="TreeGrafter"/>
</dbReference>
<evidence type="ECO:0000313" key="6">
    <source>
        <dbReference type="Proteomes" id="UP000735302"/>
    </source>
</evidence>
<feature type="transmembrane region" description="Helical" evidence="3">
    <location>
        <begin position="41"/>
        <end position="63"/>
    </location>
</feature>
<dbReference type="Proteomes" id="UP000735302">
    <property type="component" value="Unassembled WGS sequence"/>
</dbReference>
<feature type="transmembrane region" description="Helical" evidence="3">
    <location>
        <begin position="116"/>
        <end position="142"/>
    </location>
</feature>
<dbReference type="Pfam" id="PF03088">
    <property type="entry name" value="Str_synth"/>
    <property type="match status" value="1"/>
</dbReference>
<name>A0AAV4BEL0_9GAST</name>
<keyword evidence="3" id="KW-0472">Membrane</keyword>
<comment type="caution">
    <text evidence="5">The sequence shown here is derived from an EMBL/GenBank/DDBJ whole genome shotgun (WGS) entry which is preliminary data.</text>
</comment>
<evidence type="ECO:0000313" key="5">
    <source>
        <dbReference type="EMBL" id="GFO21761.1"/>
    </source>
</evidence>
<feature type="transmembrane region" description="Helical" evidence="3">
    <location>
        <begin position="154"/>
        <end position="179"/>
    </location>
</feature>
<keyword evidence="3" id="KW-0812">Transmembrane</keyword>
<dbReference type="Gene3D" id="2.120.10.30">
    <property type="entry name" value="TolB, C-terminal domain"/>
    <property type="match status" value="1"/>
</dbReference>
<evidence type="ECO:0000256" key="2">
    <source>
        <dbReference type="ARBA" id="ARBA00023180"/>
    </source>
</evidence>
<dbReference type="GO" id="GO:0016787">
    <property type="term" value="F:hydrolase activity"/>
    <property type="evidence" value="ECO:0007669"/>
    <property type="project" value="TreeGrafter"/>
</dbReference>
<dbReference type="PANTHER" id="PTHR10426">
    <property type="entry name" value="STRICTOSIDINE SYNTHASE-RELATED"/>
    <property type="match status" value="1"/>
</dbReference>
<dbReference type="AlphaFoldDB" id="A0AAV4BEL0"/>
<sequence>MSSYTRSNALCTATATAEQTGGVSEIPMCCKMQRPDLRPACVCVSLSTSGLAALAAVLAIYLIPSPIDPEPIRLSEELPVLKGPLTVNRHLQKVVKLFEGNILGPESFAAAPDGKYHSIIIILLVFVLLLIIIIINTITSIITTMTIATTSITIFTTITITIVPMIITSLNLVFIIIIVNISTTSSSVYTGSSDGKIWRIKENRLSFVARTGIDHPDCGSYELEPQCGRPKGMAVDADGRLLVVDAYKGILGVDLNSGHVEVLLDNFNGSRFLFLNAMDILPNGTIVISESSTKWRRRDYRYEVIEANKLGRVLAFDPVTGKVWLIHDGLYLANGLVLTHDKSALLVAEMSVSRISKIHLAGPRAGQREILVENLPGYPDNIKRNERGNYYVGLGSVRFQGSSPLGSFLDLVGPYPAVKRTITKLIPASLFDVFLAKHAILLEISDDGHIVTSHHDPGATTIMALSEAFQHGENIYIGHFKIPFVGLVKSYDLHAGS</sequence>
<gene>
    <name evidence="5" type="ORF">PoB_004826600</name>
</gene>
<keyword evidence="6" id="KW-1185">Reference proteome</keyword>
<protein>
    <submittedName>
        <fullName evidence="5">Adipocyte plasma membrane-associated protein</fullName>
    </submittedName>
</protein>
<evidence type="ECO:0000256" key="3">
    <source>
        <dbReference type="SAM" id="Phobius"/>
    </source>
</evidence>
<comment type="similarity">
    <text evidence="1">Belongs to the strictosidine synthase family.</text>
</comment>
<keyword evidence="2" id="KW-0325">Glycoprotein</keyword>
<dbReference type="PANTHER" id="PTHR10426:SF20">
    <property type="entry name" value="ADIPOCYTE PLASMA MEMBRANE-ASSOCIATED PROTEIN"/>
    <property type="match status" value="1"/>
</dbReference>
<dbReference type="EMBL" id="BLXT01005284">
    <property type="protein sequence ID" value="GFO21761.1"/>
    <property type="molecule type" value="Genomic_DNA"/>
</dbReference>
<proteinExistence type="inferred from homology"/>
<dbReference type="SUPFAM" id="SSF63829">
    <property type="entry name" value="Calcium-dependent phosphotriesterase"/>
    <property type="match status" value="1"/>
</dbReference>
<reference evidence="5 6" key="1">
    <citation type="journal article" date="2021" name="Elife">
        <title>Chloroplast acquisition without the gene transfer in kleptoplastic sea slugs, Plakobranchus ocellatus.</title>
        <authorList>
            <person name="Maeda T."/>
            <person name="Takahashi S."/>
            <person name="Yoshida T."/>
            <person name="Shimamura S."/>
            <person name="Takaki Y."/>
            <person name="Nagai Y."/>
            <person name="Toyoda A."/>
            <person name="Suzuki Y."/>
            <person name="Arimoto A."/>
            <person name="Ishii H."/>
            <person name="Satoh N."/>
            <person name="Nishiyama T."/>
            <person name="Hasebe M."/>
            <person name="Maruyama T."/>
            <person name="Minagawa J."/>
            <person name="Obokata J."/>
            <person name="Shigenobu S."/>
        </authorList>
    </citation>
    <scope>NUCLEOTIDE SEQUENCE [LARGE SCALE GENOMIC DNA]</scope>
</reference>
<keyword evidence="3" id="KW-1133">Transmembrane helix</keyword>
<accession>A0AAV4BEL0</accession>
<evidence type="ECO:0000259" key="4">
    <source>
        <dbReference type="Pfam" id="PF03088"/>
    </source>
</evidence>
<feature type="domain" description="Strictosidine synthase conserved region" evidence="4">
    <location>
        <begin position="276"/>
        <end position="361"/>
    </location>
</feature>
<evidence type="ECO:0000256" key="1">
    <source>
        <dbReference type="ARBA" id="ARBA00009191"/>
    </source>
</evidence>